<evidence type="ECO:0008006" key="10">
    <source>
        <dbReference type="Google" id="ProtNLM"/>
    </source>
</evidence>
<feature type="transmembrane region" description="Helical" evidence="7">
    <location>
        <begin position="141"/>
        <end position="161"/>
    </location>
</feature>
<feature type="compositionally biased region" description="Basic and acidic residues" evidence="6">
    <location>
        <begin position="293"/>
        <end position="309"/>
    </location>
</feature>
<feature type="transmembrane region" description="Helical" evidence="7">
    <location>
        <begin position="252"/>
        <end position="271"/>
    </location>
</feature>
<dbReference type="GO" id="GO:0022857">
    <property type="term" value="F:transmembrane transporter activity"/>
    <property type="evidence" value="ECO:0007669"/>
    <property type="project" value="InterPro"/>
</dbReference>
<dbReference type="Pfam" id="PF07690">
    <property type="entry name" value="MFS_1"/>
    <property type="match status" value="1"/>
</dbReference>
<dbReference type="Gene3D" id="1.20.1250.20">
    <property type="entry name" value="MFS general substrate transporter like domains"/>
    <property type="match status" value="1"/>
</dbReference>
<comment type="caution">
    <text evidence="8">The sequence shown here is derived from an EMBL/GenBank/DDBJ whole genome shotgun (WGS) entry which is preliminary data.</text>
</comment>
<evidence type="ECO:0000256" key="5">
    <source>
        <dbReference type="ARBA" id="ARBA00023180"/>
    </source>
</evidence>
<feature type="region of interest" description="Disordered" evidence="6">
    <location>
        <begin position="290"/>
        <end position="309"/>
    </location>
</feature>
<evidence type="ECO:0000256" key="2">
    <source>
        <dbReference type="ARBA" id="ARBA00022692"/>
    </source>
</evidence>
<evidence type="ECO:0000313" key="9">
    <source>
        <dbReference type="Proteomes" id="UP000536711"/>
    </source>
</evidence>
<dbReference type="GO" id="GO:0005886">
    <property type="term" value="C:plasma membrane"/>
    <property type="evidence" value="ECO:0007669"/>
    <property type="project" value="TreeGrafter"/>
</dbReference>
<feature type="transmembrane region" description="Helical" evidence="7">
    <location>
        <begin position="468"/>
        <end position="491"/>
    </location>
</feature>
<reference evidence="8 9" key="1">
    <citation type="submission" date="2020-01" db="EMBL/GenBank/DDBJ databases">
        <title>Identification and distribution of gene clusters putatively required for synthesis of sphingolipid metabolism inhibitors in phylogenetically diverse species of the filamentous fungus Fusarium.</title>
        <authorList>
            <person name="Kim H.-S."/>
            <person name="Busman M."/>
            <person name="Brown D.W."/>
            <person name="Divon H."/>
            <person name="Uhlig S."/>
            <person name="Proctor R.H."/>
        </authorList>
    </citation>
    <scope>NUCLEOTIDE SEQUENCE [LARGE SCALE GENOMIC DNA]</scope>
    <source>
        <strain evidence="8 9">NRRL 13308</strain>
    </source>
</reference>
<keyword evidence="9" id="KW-1185">Reference proteome</keyword>
<dbReference type="AlphaFoldDB" id="A0A8H4JYR4"/>
<dbReference type="PANTHER" id="PTHR23502:SF30">
    <property type="entry name" value="TRANSPORTER, PUTATIVE (AFU_ORTHOLOGUE AFUA_8G04702)-RELATED"/>
    <property type="match status" value="1"/>
</dbReference>
<organism evidence="8 9">
    <name type="scientific">Fusarium acutatum</name>
    <dbReference type="NCBI Taxonomy" id="78861"/>
    <lineage>
        <taxon>Eukaryota</taxon>
        <taxon>Fungi</taxon>
        <taxon>Dikarya</taxon>
        <taxon>Ascomycota</taxon>
        <taxon>Pezizomycotina</taxon>
        <taxon>Sordariomycetes</taxon>
        <taxon>Hypocreomycetidae</taxon>
        <taxon>Hypocreales</taxon>
        <taxon>Nectriaceae</taxon>
        <taxon>Fusarium</taxon>
        <taxon>Fusarium fujikuroi species complex</taxon>
    </lineage>
</organism>
<keyword evidence="5" id="KW-0325">Glycoprotein</keyword>
<feature type="transmembrane region" description="Helical" evidence="7">
    <location>
        <begin position="377"/>
        <end position="400"/>
    </location>
</feature>
<accession>A0A8H4JYR4</accession>
<dbReference type="OrthoDB" id="5215911at2759"/>
<protein>
    <recommendedName>
        <fullName evidence="10">Major facilitator superfamily (MFS) profile domain-containing protein</fullName>
    </recommendedName>
</protein>
<evidence type="ECO:0000313" key="8">
    <source>
        <dbReference type="EMBL" id="KAF4440307.1"/>
    </source>
</evidence>
<sequence length="520" mass="57740">MSGIIYVPGSEHRIAPLLLLITPSSSGGTDAGDQHIRRRTEPRPLVPELNKFYDPPLRPPSFCTLRLPSPELKSLMMVNLVVDNLIPGTIHLVDLNRNLRVRHAGGGDGDIVLDPVPSDDPEDPLNWTPRRKVLALICQNLYIWFTGMSVATVYSVLVPLAQQSKVSIKTLNEGAGYIADVSSNGEWIAKCIIQGFFIAPIEALPEISITDMYFTHQRGTYMGIYALALAGSNYFAPVISEFIAEYQGWQWVFYWPTVYLSFVFVFLFFVMEETNYNRAARHADHLPISPSRLSDENNGKAEEKAADTGRSEKLSLWQPTPNQSMARHAGRSLQYLGWPVIFFAGFSYGSPLIWFNVLNATASIILLGPGYGFKPSMVGLSYLSCCLGTIIAAILAGRLSDWLTIKLARRNNGIMEAEHRLWPLAICVIGVPCYYELSGDVMVTIILVRNTMSFAISYGITPWITNMGYPNCFISAAFIALAACSACFVMIKFGKLLRQRSAPRYKELVDDDKRVAGIAT</sequence>
<feature type="transmembrane region" description="Helical" evidence="7">
    <location>
        <begin position="335"/>
        <end position="357"/>
    </location>
</feature>
<dbReference type="EMBL" id="JAADJF010000076">
    <property type="protein sequence ID" value="KAF4440307.1"/>
    <property type="molecule type" value="Genomic_DNA"/>
</dbReference>
<evidence type="ECO:0000256" key="1">
    <source>
        <dbReference type="ARBA" id="ARBA00004141"/>
    </source>
</evidence>
<evidence type="ECO:0000256" key="4">
    <source>
        <dbReference type="ARBA" id="ARBA00023136"/>
    </source>
</evidence>
<comment type="subcellular location">
    <subcellularLocation>
        <location evidence="1">Membrane</location>
        <topology evidence="1">Multi-pass membrane protein</topology>
    </subcellularLocation>
</comment>
<keyword evidence="4 7" id="KW-0472">Membrane</keyword>
<keyword evidence="2 7" id="KW-0812">Transmembrane</keyword>
<name>A0A8H4JYR4_9HYPO</name>
<dbReference type="InterPro" id="IPR011701">
    <property type="entry name" value="MFS"/>
</dbReference>
<feature type="transmembrane region" description="Helical" evidence="7">
    <location>
        <begin position="222"/>
        <end position="240"/>
    </location>
</feature>
<dbReference type="Proteomes" id="UP000536711">
    <property type="component" value="Unassembled WGS sequence"/>
</dbReference>
<gene>
    <name evidence="8" type="ORF">FACUT_3528</name>
</gene>
<dbReference type="SUPFAM" id="SSF103473">
    <property type="entry name" value="MFS general substrate transporter"/>
    <property type="match status" value="1"/>
</dbReference>
<evidence type="ECO:0000256" key="6">
    <source>
        <dbReference type="SAM" id="MobiDB-lite"/>
    </source>
</evidence>
<dbReference type="InterPro" id="IPR036259">
    <property type="entry name" value="MFS_trans_sf"/>
</dbReference>
<evidence type="ECO:0000256" key="7">
    <source>
        <dbReference type="SAM" id="Phobius"/>
    </source>
</evidence>
<evidence type="ECO:0000256" key="3">
    <source>
        <dbReference type="ARBA" id="ARBA00022989"/>
    </source>
</evidence>
<dbReference type="PANTHER" id="PTHR23502">
    <property type="entry name" value="MAJOR FACILITATOR SUPERFAMILY"/>
    <property type="match status" value="1"/>
</dbReference>
<proteinExistence type="predicted"/>
<keyword evidence="3 7" id="KW-1133">Transmembrane helix</keyword>